<dbReference type="NCBIfam" id="TIGR03980">
    <property type="entry name" value="prismane_assoc"/>
    <property type="match status" value="1"/>
</dbReference>
<dbReference type="EMBL" id="CP000389">
    <property type="protein sequence ID" value="ABG61248.1"/>
    <property type="molecule type" value="Genomic_DNA"/>
</dbReference>
<dbReference type="Gene3D" id="1.10.3910.10">
    <property type="entry name" value="SP0561-like"/>
    <property type="match status" value="1"/>
</dbReference>
<gene>
    <name evidence="2" type="ordered locus">Meso_4278</name>
</gene>
<dbReference type="InterPro" id="IPR015077">
    <property type="entry name" value="DUF1858"/>
</dbReference>
<dbReference type="InterPro" id="IPR023883">
    <property type="entry name" value="CHP03980_redox-disulphide"/>
</dbReference>
<feature type="domain" description="DUF1858" evidence="1">
    <location>
        <begin position="23"/>
        <end position="72"/>
    </location>
</feature>
<geneLocation type="plasmid" evidence="2">
    <name>1</name>
</geneLocation>
<organism evidence="2">
    <name type="scientific">Chelativorans sp. (strain BNC1)</name>
    <dbReference type="NCBI Taxonomy" id="266779"/>
    <lineage>
        <taxon>Bacteria</taxon>
        <taxon>Pseudomonadati</taxon>
        <taxon>Pseudomonadota</taxon>
        <taxon>Alphaproteobacteria</taxon>
        <taxon>Hyphomicrobiales</taxon>
        <taxon>Phyllobacteriaceae</taxon>
        <taxon>Chelativorans</taxon>
    </lineage>
</organism>
<sequence length="88" mass="9744">MNAVNMAVFQMRISAVRQTLHDDMTMDAIMREWPATIRVVLDHGLLCVGCPIAPFHTIIDAAREHDLDPASLARDLKRAVAEEDTGTS</sequence>
<evidence type="ECO:0000313" key="2">
    <source>
        <dbReference type="EMBL" id="ABG61248.1"/>
    </source>
</evidence>
<evidence type="ECO:0000259" key="1">
    <source>
        <dbReference type="Pfam" id="PF08984"/>
    </source>
</evidence>
<keyword evidence="2" id="KW-0614">Plasmid</keyword>
<dbReference type="HOGENOM" id="CLU_180540_3_1_5"/>
<protein>
    <recommendedName>
        <fullName evidence="1">DUF1858 domain-containing protein</fullName>
    </recommendedName>
</protein>
<accession>Q11MX1</accession>
<proteinExistence type="predicted"/>
<dbReference type="PANTHER" id="PTHR39341">
    <property type="entry name" value="BSL7085 PROTEIN"/>
    <property type="match status" value="1"/>
</dbReference>
<dbReference type="AlphaFoldDB" id="Q11MX1"/>
<dbReference type="SUPFAM" id="SSF140683">
    <property type="entry name" value="SP0561-like"/>
    <property type="match status" value="1"/>
</dbReference>
<dbReference type="Pfam" id="PF08984">
    <property type="entry name" value="DUF1858"/>
    <property type="match status" value="1"/>
</dbReference>
<dbReference type="InterPro" id="IPR038062">
    <property type="entry name" value="ScdA-like_N_sf"/>
</dbReference>
<dbReference type="KEGG" id="mes:Meso_4278"/>
<name>Q11MX1_CHESB</name>
<reference evidence="2" key="1">
    <citation type="submission" date="2006-06" db="EMBL/GenBank/DDBJ databases">
        <title>Complete sequence of Plasmid 1 of Chelativorans sp. BNC1.</title>
        <authorList>
            <consortium name="US DOE Joint Genome Institute"/>
            <person name="Copeland A."/>
            <person name="Lucas S."/>
            <person name="Lapidus A."/>
            <person name="Barry K."/>
            <person name="Detter J.C."/>
            <person name="Glavina del Rio T."/>
            <person name="Hammon N."/>
            <person name="Israni S."/>
            <person name="Dalin E."/>
            <person name="Tice H."/>
            <person name="Pitluck S."/>
            <person name="Chertkov O."/>
            <person name="Brettin T."/>
            <person name="Bruce D."/>
            <person name="Han C."/>
            <person name="Tapia R."/>
            <person name="Gilna P."/>
            <person name="Schmutz J."/>
            <person name="Larimer F."/>
            <person name="Land M."/>
            <person name="Hauser L."/>
            <person name="Kyrpides N."/>
            <person name="Mikhailova N."/>
            <person name="Richardson P."/>
        </authorList>
    </citation>
    <scope>NUCLEOTIDE SEQUENCE</scope>
    <source>
        <strain evidence="2">BNC1</strain>
        <plasmid evidence="2">1</plasmid>
    </source>
</reference>
<dbReference type="PANTHER" id="PTHR39341:SF1">
    <property type="entry name" value="DUF1858 DOMAIN-CONTAINING PROTEIN"/>
    <property type="match status" value="1"/>
</dbReference>